<dbReference type="EMBL" id="JAVRQI010000005">
    <property type="protein sequence ID" value="MDT1061700.1"/>
    <property type="molecule type" value="Genomic_DNA"/>
</dbReference>
<organism evidence="1 2">
    <name type="scientific">Paracoccus broussonetiae</name>
    <dbReference type="NCBI Taxonomy" id="3075834"/>
    <lineage>
        <taxon>Bacteria</taxon>
        <taxon>Pseudomonadati</taxon>
        <taxon>Pseudomonadota</taxon>
        <taxon>Alphaproteobacteria</taxon>
        <taxon>Rhodobacterales</taxon>
        <taxon>Paracoccaceae</taxon>
        <taxon>Paracoccus</taxon>
    </lineage>
</organism>
<evidence type="ECO:0000313" key="1">
    <source>
        <dbReference type="EMBL" id="MDT1061700.1"/>
    </source>
</evidence>
<name>A0ABU3EE48_9RHOB</name>
<protein>
    <submittedName>
        <fullName evidence="1">Uncharacterized protein</fullName>
    </submittedName>
</protein>
<dbReference type="Proteomes" id="UP001251085">
    <property type="component" value="Unassembled WGS sequence"/>
</dbReference>
<gene>
    <name evidence="1" type="ORF">RM190_07505</name>
</gene>
<sequence length="93" mass="10753">MIELFFVTCLIADPQVCHPHSLLFEERHGLFTCMQRGQTELARWVEGHPRERVREWKCRYAHPEMREIWSPFCPDRGQAAPSLRTGSATDGAA</sequence>
<comment type="caution">
    <text evidence="1">The sequence shown here is derived from an EMBL/GenBank/DDBJ whole genome shotgun (WGS) entry which is preliminary data.</text>
</comment>
<accession>A0ABU3EE48</accession>
<evidence type="ECO:0000313" key="2">
    <source>
        <dbReference type="Proteomes" id="UP001251085"/>
    </source>
</evidence>
<proteinExistence type="predicted"/>
<dbReference type="RefSeq" id="WP_311758800.1">
    <property type="nucleotide sequence ID" value="NZ_JAVRQI010000005.1"/>
</dbReference>
<keyword evidence="2" id="KW-1185">Reference proteome</keyword>
<reference evidence="2" key="1">
    <citation type="submission" date="2023-07" db="EMBL/GenBank/DDBJ databases">
        <title>Characterization of two Paracoccaceae strains isolated from Phycosphere and proposal of Xinfangfangia lacusdiani sp. nov.</title>
        <authorList>
            <person name="Deng Y."/>
            <person name="Zhang Y.Q."/>
        </authorList>
    </citation>
    <scope>NUCLEOTIDE SEQUENCE [LARGE SCALE GENOMIC DNA]</scope>
    <source>
        <strain evidence="2">CPCC 101403</strain>
    </source>
</reference>